<gene>
    <name evidence="2" type="ORF">A6770_28375</name>
</gene>
<sequence>MIYPYPSWISINTALLVLIPSLVIAQVPDEIAIRKILSEQTKAWNQHDAQAWVRDFSQDADFINIIGTHFNGQNATKVRHAALFNGIFKNTHLEVKIWKVRLLGSQAAIVETVQTLRGYDALPPLIQPTEPGVLKTRMKYVLQKQAGRWKIISAQNTAIHPMP</sequence>
<accession>A0A367QL06</accession>
<dbReference type="InterPro" id="IPR011944">
    <property type="entry name" value="Steroid_delta5-4_isomerase"/>
</dbReference>
<comment type="caution">
    <text evidence="2">The sequence shown here is derived from an EMBL/GenBank/DDBJ whole genome shotgun (WGS) entry which is preliminary data.</text>
</comment>
<protein>
    <recommendedName>
        <fullName evidence="1">DUF4440 domain-containing protein</fullName>
    </recommendedName>
</protein>
<reference evidence="2" key="1">
    <citation type="submission" date="2016-04" db="EMBL/GenBank/DDBJ databases">
        <authorList>
            <person name="Tabuchi Yagui T.R."/>
        </authorList>
    </citation>
    <scope>NUCLEOTIDE SEQUENCE [LARGE SCALE GENOMIC DNA]</scope>
    <source>
        <strain evidence="2">NIES-26</strain>
    </source>
</reference>
<dbReference type="SUPFAM" id="SSF54427">
    <property type="entry name" value="NTF2-like"/>
    <property type="match status" value="1"/>
</dbReference>
<dbReference type="Gene3D" id="3.10.450.50">
    <property type="match status" value="1"/>
</dbReference>
<dbReference type="InterPro" id="IPR027843">
    <property type="entry name" value="DUF4440"/>
</dbReference>
<keyword evidence="3" id="KW-1185">Reference proteome</keyword>
<dbReference type="EMBL" id="LXQD01000318">
    <property type="protein sequence ID" value="RCJ24421.1"/>
    <property type="molecule type" value="Genomic_DNA"/>
</dbReference>
<dbReference type="NCBIfam" id="TIGR02246">
    <property type="entry name" value="SgcJ/EcaC family oxidoreductase"/>
    <property type="match status" value="1"/>
</dbReference>
<dbReference type="Pfam" id="PF14534">
    <property type="entry name" value="DUF4440"/>
    <property type="match status" value="1"/>
</dbReference>
<evidence type="ECO:0000259" key="1">
    <source>
        <dbReference type="Pfam" id="PF14534"/>
    </source>
</evidence>
<dbReference type="AlphaFoldDB" id="A0A367QL06"/>
<feature type="domain" description="DUF4440" evidence="1">
    <location>
        <begin position="33"/>
        <end position="151"/>
    </location>
</feature>
<evidence type="ECO:0000313" key="3">
    <source>
        <dbReference type="Proteomes" id="UP000252107"/>
    </source>
</evidence>
<name>A0A367QL06_9NOSO</name>
<dbReference type="Proteomes" id="UP000252107">
    <property type="component" value="Unassembled WGS sequence"/>
</dbReference>
<evidence type="ECO:0000313" key="2">
    <source>
        <dbReference type="EMBL" id="RCJ24421.1"/>
    </source>
</evidence>
<dbReference type="InterPro" id="IPR032710">
    <property type="entry name" value="NTF2-like_dom_sf"/>
</dbReference>
<organism evidence="2 3">
    <name type="scientific">Nostoc minutum NIES-26</name>
    <dbReference type="NCBI Taxonomy" id="1844469"/>
    <lineage>
        <taxon>Bacteria</taxon>
        <taxon>Bacillati</taxon>
        <taxon>Cyanobacteriota</taxon>
        <taxon>Cyanophyceae</taxon>
        <taxon>Nostocales</taxon>
        <taxon>Nostocaceae</taxon>
        <taxon>Nostoc</taxon>
    </lineage>
</organism>
<proteinExistence type="predicted"/>